<gene>
    <name evidence="4" type="ORF">METZ01_LOCUS150008</name>
</gene>
<protein>
    <recommendedName>
        <fullName evidence="3">Peptidase M28 domain-containing protein</fullName>
    </recommendedName>
</protein>
<keyword evidence="1" id="KW-0808">Transferase</keyword>
<organism evidence="4">
    <name type="scientific">marine metagenome</name>
    <dbReference type="NCBI Taxonomy" id="408172"/>
    <lineage>
        <taxon>unclassified sequences</taxon>
        <taxon>metagenomes</taxon>
        <taxon>ecological metagenomes</taxon>
    </lineage>
</organism>
<dbReference type="InterPro" id="IPR007484">
    <property type="entry name" value="Peptidase_M28"/>
</dbReference>
<dbReference type="InterPro" id="IPR040234">
    <property type="entry name" value="QC/QCL"/>
</dbReference>
<dbReference type="AlphaFoldDB" id="A0A382A6U5"/>
<dbReference type="PANTHER" id="PTHR12283:SF6">
    <property type="entry name" value="GLUTAMINYL-PEPTIDE CYCLOTRANSFERASE-RELATED"/>
    <property type="match status" value="1"/>
</dbReference>
<dbReference type="GO" id="GO:0016603">
    <property type="term" value="F:glutaminyl-peptide cyclotransferase activity"/>
    <property type="evidence" value="ECO:0007669"/>
    <property type="project" value="TreeGrafter"/>
</dbReference>
<reference evidence="4" key="1">
    <citation type="submission" date="2018-05" db="EMBL/GenBank/DDBJ databases">
        <authorList>
            <person name="Lanie J.A."/>
            <person name="Ng W.-L."/>
            <person name="Kazmierczak K.M."/>
            <person name="Andrzejewski T.M."/>
            <person name="Davidsen T.M."/>
            <person name="Wayne K.J."/>
            <person name="Tettelin H."/>
            <person name="Glass J.I."/>
            <person name="Rusch D."/>
            <person name="Podicherti R."/>
            <person name="Tsui H.-C.T."/>
            <person name="Winkler M.E."/>
        </authorList>
    </citation>
    <scope>NUCLEOTIDE SEQUENCE</scope>
</reference>
<dbReference type="EMBL" id="UINC01024122">
    <property type="protein sequence ID" value="SVA97154.1"/>
    <property type="molecule type" value="Genomic_DNA"/>
</dbReference>
<name>A0A382A6U5_9ZZZZ</name>
<dbReference type="GO" id="GO:0008270">
    <property type="term" value="F:zinc ion binding"/>
    <property type="evidence" value="ECO:0007669"/>
    <property type="project" value="TreeGrafter"/>
</dbReference>
<evidence type="ECO:0000313" key="4">
    <source>
        <dbReference type="EMBL" id="SVA97154.1"/>
    </source>
</evidence>
<dbReference type="Gene3D" id="3.40.630.10">
    <property type="entry name" value="Zn peptidases"/>
    <property type="match status" value="1"/>
</dbReference>
<feature type="domain" description="Peptidase M28" evidence="3">
    <location>
        <begin position="103"/>
        <end position="304"/>
    </location>
</feature>
<evidence type="ECO:0000256" key="1">
    <source>
        <dbReference type="ARBA" id="ARBA00022679"/>
    </source>
</evidence>
<sequence>MNKVSNTYICIYFWSAAVFLLGFSEVVNAQSYAKGKYSRIMWNYLEELSELGPRYVGTKGYDRTLRLIRNVGAEFADEVLEHSFFVKQHGGGQRQMVNIEFVFHGNAEGRPILLGAHYDTRPFADQESDPRLRVHPIIGSNDGGSGTSVLLGLAQYLKEYPVNQPVRLMFFDGEDFGQSGTGEMFLGSKHHANYLRKTLQGEWPLAVIIVDMVGDKDLEIFKETHSIASGPKVLDRIYNVAKRINSFQFNEKSKHTIQDDHLPFARLGIPSVVLIDFDYPYWHKLSDTLDKCSPKSLSAVFSVLVGVLSEW</sequence>
<accession>A0A382A6U5</accession>
<dbReference type="PANTHER" id="PTHR12283">
    <property type="entry name" value="GLUTAMINYL-PEPTIDE CYCLOTRANSFERASE"/>
    <property type="match status" value="1"/>
</dbReference>
<evidence type="ECO:0000259" key="3">
    <source>
        <dbReference type="Pfam" id="PF04389"/>
    </source>
</evidence>
<evidence type="ECO:0000256" key="2">
    <source>
        <dbReference type="ARBA" id="ARBA00023315"/>
    </source>
</evidence>
<proteinExistence type="predicted"/>
<keyword evidence="2" id="KW-0012">Acyltransferase</keyword>
<dbReference type="SUPFAM" id="SSF53187">
    <property type="entry name" value="Zn-dependent exopeptidases"/>
    <property type="match status" value="1"/>
</dbReference>
<dbReference type="Pfam" id="PF04389">
    <property type="entry name" value="Peptidase_M28"/>
    <property type="match status" value="1"/>
</dbReference>